<reference evidence="6 7" key="1">
    <citation type="submission" date="2019-03" db="EMBL/GenBank/DDBJ databases">
        <title>Cohnella endophytica sp. nov., a novel endophytic bacterium isolated from bark of Sonneratia apetala.</title>
        <authorList>
            <person name="Tuo L."/>
        </authorList>
    </citation>
    <scope>NUCLEOTIDE SEQUENCE [LARGE SCALE GENOMIC DNA]</scope>
    <source>
        <strain evidence="6 7">CCTCC AB 208254</strain>
    </source>
</reference>
<dbReference type="InterPro" id="IPR006189">
    <property type="entry name" value="CHASE_dom"/>
</dbReference>
<dbReference type="Pfam" id="PF00990">
    <property type="entry name" value="GGDEF"/>
    <property type="match status" value="1"/>
</dbReference>
<evidence type="ECO:0000256" key="2">
    <source>
        <dbReference type="SAM" id="Phobius"/>
    </source>
</evidence>
<dbReference type="InterPro" id="IPR000160">
    <property type="entry name" value="GGDEF_dom"/>
</dbReference>
<gene>
    <name evidence="6" type="ORF">E2980_13925</name>
</gene>
<evidence type="ECO:0000313" key="7">
    <source>
        <dbReference type="Proteomes" id="UP000297900"/>
    </source>
</evidence>
<feature type="transmembrane region" description="Helical" evidence="2">
    <location>
        <begin position="266"/>
        <end position="286"/>
    </location>
</feature>
<feature type="transmembrane region" description="Helical" evidence="2">
    <location>
        <begin position="16"/>
        <end position="40"/>
    </location>
</feature>
<evidence type="ECO:0000313" key="6">
    <source>
        <dbReference type="EMBL" id="TFE25409.1"/>
    </source>
</evidence>
<feature type="domain" description="GGDEF" evidence="5">
    <location>
        <begin position="358"/>
        <end position="491"/>
    </location>
</feature>
<proteinExistence type="predicted"/>
<dbReference type="FunFam" id="3.30.70.270:FF:000001">
    <property type="entry name" value="Diguanylate cyclase domain protein"/>
    <property type="match status" value="1"/>
</dbReference>
<feature type="coiled-coil region" evidence="1">
    <location>
        <begin position="289"/>
        <end position="323"/>
    </location>
</feature>
<dbReference type="InterPro" id="IPR001633">
    <property type="entry name" value="EAL_dom"/>
</dbReference>
<dbReference type="Gene3D" id="3.30.70.270">
    <property type="match status" value="1"/>
</dbReference>
<keyword evidence="7" id="KW-1185">Reference proteome</keyword>
<dbReference type="Pfam" id="PF03924">
    <property type="entry name" value="CHASE"/>
    <property type="match status" value="1"/>
</dbReference>
<dbReference type="AlphaFoldDB" id="A0A4Y8LWL7"/>
<dbReference type="PANTHER" id="PTHR44757">
    <property type="entry name" value="DIGUANYLATE CYCLASE DGCP"/>
    <property type="match status" value="1"/>
</dbReference>
<dbReference type="PANTHER" id="PTHR44757:SF2">
    <property type="entry name" value="BIOFILM ARCHITECTURE MAINTENANCE PROTEIN MBAA"/>
    <property type="match status" value="1"/>
</dbReference>
<dbReference type="SMART" id="SM00052">
    <property type="entry name" value="EAL"/>
    <property type="match status" value="1"/>
</dbReference>
<dbReference type="PROSITE" id="PS50887">
    <property type="entry name" value="GGDEF"/>
    <property type="match status" value="1"/>
</dbReference>
<name>A0A4Y8LWL7_9BACL</name>
<comment type="caution">
    <text evidence="6">The sequence shown here is derived from an EMBL/GenBank/DDBJ whole genome shotgun (WGS) entry which is preliminary data.</text>
</comment>
<dbReference type="CDD" id="cd01949">
    <property type="entry name" value="GGDEF"/>
    <property type="match status" value="1"/>
</dbReference>
<evidence type="ECO:0000259" key="3">
    <source>
        <dbReference type="PROSITE" id="PS50839"/>
    </source>
</evidence>
<feature type="domain" description="CHASE" evidence="3">
    <location>
        <begin position="123"/>
        <end position="205"/>
    </location>
</feature>
<evidence type="ECO:0000259" key="5">
    <source>
        <dbReference type="PROSITE" id="PS50887"/>
    </source>
</evidence>
<dbReference type="PROSITE" id="PS50839">
    <property type="entry name" value="CHASE"/>
    <property type="match status" value="1"/>
</dbReference>
<evidence type="ECO:0000259" key="4">
    <source>
        <dbReference type="PROSITE" id="PS50883"/>
    </source>
</evidence>
<keyword evidence="2" id="KW-0812">Transmembrane</keyword>
<protein>
    <submittedName>
        <fullName evidence="6">EAL domain-containing protein</fullName>
    </submittedName>
</protein>
<dbReference type="EMBL" id="SOMN01000019">
    <property type="protein sequence ID" value="TFE25409.1"/>
    <property type="molecule type" value="Genomic_DNA"/>
</dbReference>
<dbReference type="Proteomes" id="UP000297900">
    <property type="component" value="Unassembled WGS sequence"/>
</dbReference>
<dbReference type="GO" id="GO:0003824">
    <property type="term" value="F:catalytic activity"/>
    <property type="evidence" value="ECO:0007669"/>
    <property type="project" value="UniProtKB-ARBA"/>
</dbReference>
<feature type="domain" description="EAL" evidence="4">
    <location>
        <begin position="500"/>
        <end position="752"/>
    </location>
</feature>
<dbReference type="CDD" id="cd01948">
    <property type="entry name" value="EAL"/>
    <property type="match status" value="1"/>
</dbReference>
<evidence type="ECO:0000256" key="1">
    <source>
        <dbReference type="SAM" id="Coils"/>
    </source>
</evidence>
<dbReference type="InterPro" id="IPR043128">
    <property type="entry name" value="Rev_trsase/Diguanyl_cyclase"/>
</dbReference>
<keyword evidence="1" id="KW-0175">Coiled coil</keyword>
<dbReference type="InterPro" id="IPR029787">
    <property type="entry name" value="Nucleotide_cyclase"/>
</dbReference>
<dbReference type="InterPro" id="IPR035919">
    <property type="entry name" value="EAL_sf"/>
</dbReference>
<dbReference type="FunFam" id="3.20.20.450:FF:000001">
    <property type="entry name" value="Cyclic di-GMP phosphodiesterase yahA"/>
    <property type="match status" value="1"/>
</dbReference>
<dbReference type="SMART" id="SM00267">
    <property type="entry name" value="GGDEF"/>
    <property type="match status" value="1"/>
</dbReference>
<dbReference type="Pfam" id="PF00563">
    <property type="entry name" value="EAL"/>
    <property type="match status" value="1"/>
</dbReference>
<organism evidence="6 7">
    <name type="scientific">Cohnella luojiensis</name>
    <dbReference type="NCBI Taxonomy" id="652876"/>
    <lineage>
        <taxon>Bacteria</taxon>
        <taxon>Bacillati</taxon>
        <taxon>Bacillota</taxon>
        <taxon>Bacilli</taxon>
        <taxon>Bacillales</taxon>
        <taxon>Paenibacillaceae</taxon>
        <taxon>Cohnella</taxon>
    </lineage>
</organism>
<sequence>MTLPSITSTRSYSAPASIWTILICTTVILGSLLGLFTNVYKKQLTKEIYRDAAYQLTANASALASAIDSRLLLSNGLKAFVVNELSHNDEINPAYFDTFATQFMGQIEGIRNFSIYPNGIAKYVYPSVGNEKILGLNVFTAKDPSVRKNAQRAQLTDDITVLGPRELAQGGVGLMSRQSIYIDNRFWGFVSVVLDITPILQEADLFNAYKGIDFAVRGNGRHLLGDPKLFDSPKLLEEVELMEGYWEIAAVPRKVFLDSVHSKIKVIQLICAFSLLMILYFLYVQLTQKAKLQSLVNVRTNNLEQAEEELRGQLNLLENKEQAVRYMAYHDAVTGLYNRTYFNEHLGNLIEKSKESGLTLAVLYLDLDHFKSINDTLGHIYGDILLKEVGQRLSWALNGGESISRIGGDEFTIIVPNVVSSDQARDIAIQVRELFQQPFLLKDTEYFVTTSIGVALYPDNGEDDITLMRNADLAMYRAKEEGKNQYRFFDGTMFPDAKETMEIKNSLRRALERDEFLIHYQPQVDVPSGRIIGLEALIRWNHPMRGLIPPSSFIPIAEDSGLIVPIGERVLQMVCAQSKAWRQAGFPPIRIAVNLSARQFGQKDLTERIKQIVEDNQLDPGDIELEITENMAMKDDKQATLQELRDMGFKISIDDFGTQYSSLAYLKKLPVDKIKIDRSFINGISRDHKDEAIILAMLLIADRLNLSIIAEGVETSEQLSFLQDNQCHEIQGFIFHKPQPAEMIEQLLHKQSAIVKGQA</sequence>
<dbReference type="OrthoDB" id="9759607at2"/>
<dbReference type="RefSeq" id="WP_135152800.1">
    <property type="nucleotide sequence ID" value="NZ_SOMN01000019.1"/>
</dbReference>
<dbReference type="InterPro" id="IPR052155">
    <property type="entry name" value="Biofilm_reg_signaling"/>
</dbReference>
<dbReference type="SUPFAM" id="SSF55073">
    <property type="entry name" value="Nucleotide cyclase"/>
    <property type="match status" value="1"/>
</dbReference>
<keyword evidence="2" id="KW-1133">Transmembrane helix</keyword>
<keyword evidence="2" id="KW-0472">Membrane</keyword>
<dbReference type="PROSITE" id="PS50883">
    <property type="entry name" value="EAL"/>
    <property type="match status" value="1"/>
</dbReference>
<dbReference type="NCBIfam" id="TIGR00254">
    <property type="entry name" value="GGDEF"/>
    <property type="match status" value="1"/>
</dbReference>
<dbReference type="Gene3D" id="3.20.20.450">
    <property type="entry name" value="EAL domain"/>
    <property type="match status" value="1"/>
</dbReference>
<dbReference type="SMART" id="SM01079">
    <property type="entry name" value="CHASE"/>
    <property type="match status" value="1"/>
</dbReference>
<dbReference type="SUPFAM" id="SSF141868">
    <property type="entry name" value="EAL domain-like"/>
    <property type="match status" value="1"/>
</dbReference>
<accession>A0A4Y8LWL7</accession>